<dbReference type="AlphaFoldDB" id="A0A2H0WAM6"/>
<keyword evidence="4 6" id="KW-1133">Transmembrane helix</keyword>
<keyword evidence="5 6" id="KW-0472">Membrane</keyword>
<evidence type="ECO:0000256" key="3">
    <source>
        <dbReference type="ARBA" id="ARBA00022692"/>
    </source>
</evidence>
<dbReference type="Proteomes" id="UP000230093">
    <property type="component" value="Unassembled WGS sequence"/>
</dbReference>
<evidence type="ECO:0000313" key="7">
    <source>
        <dbReference type="EMBL" id="PIS09713.1"/>
    </source>
</evidence>
<dbReference type="GO" id="GO:0015628">
    <property type="term" value="P:protein secretion by the type II secretion system"/>
    <property type="evidence" value="ECO:0007669"/>
    <property type="project" value="InterPro"/>
</dbReference>
<accession>A0A2H0WAM6</accession>
<keyword evidence="2" id="KW-0488">Methylation</keyword>
<dbReference type="PANTHER" id="PTHR30093:SF44">
    <property type="entry name" value="TYPE II SECRETION SYSTEM CORE PROTEIN G"/>
    <property type="match status" value="1"/>
</dbReference>
<dbReference type="NCBIfam" id="TIGR02532">
    <property type="entry name" value="IV_pilin_GFxxxE"/>
    <property type="match status" value="1"/>
</dbReference>
<protein>
    <recommendedName>
        <fullName evidence="9">Type II secretion system protein GspG C-terminal domain-containing protein</fullName>
    </recommendedName>
</protein>
<name>A0A2H0WAM6_9BACT</name>
<dbReference type="InterPro" id="IPR045584">
    <property type="entry name" value="Pilin-like"/>
</dbReference>
<dbReference type="SUPFAM" id="SSF54523">
    <property type="entry name" value="Pili subunits"/>
    <property type="match status" value="1"/>
</dbReference>
<dbReference type="Pfam" id="PF07963">
    <property type="entry name" value="N_methyl"/>
    <property type="match status" value="1"/>
</dbReference>
<dbReference type="InterPro" id="IPR000983">
    <property type="entry name" value="Bac_GSPG_pilin"/>
</dbReference>
<reference evidence="8" key="1">
    <citation type="submission" date="2017-09" db="EMBL/GenBank/DDBJ databases">
        <title>Depth-based differentiation of microbial function through sediment-hosted aquifers and enrichment of novel symbionts in the deep terrestrial subsurface.</title>
        <authorList>
            <person name="Probst A.J."/>
            <person name="Ladd B."/>
            <person name="Jarett J.K."/>
            <person name="Geller-Mcgrath D.E."/>
            <person name="Sieber C.M.K."/>
            <person name="Emerson J.B."/>
            <person name="Anantharaman K."/>
            <person name="Thomas B.C."/>
            <person name="Malmstrom R."/>
            <person name="Stieglmeier M."/>
            <person name="Klingl A."/>
            <person name="Woyke T."/>
            <person name="Ryan C.M."/>
            <person name="Banfield J.F."/>
        </authorList>
    </citation>
    <scope>NUCLEOTIDE SEQUENCE [LARGE SCALE GENOMIC DNA]</scope>
</reference>
<feature type="transmembrane region" description="Helical" evidence="6">
    <location>
        <begin position="6"/>
        <end position="29"/>
    </location>
</feature>
<organism evidence="7 8">
    <name type="scientific">Candidatus Beckwithbacteria bacterium CG10_big_fil_rev_8_21_14_0_10_34_10</name>
    <dbReference type="NCBI Taxonomy" id="1974495"/>
    <lineage>
        <taxon>Bacteria</taxon>
        <taxon>Candidatus Beckwithiibacteriota</taxon>
    </lineage>
</organism>
<keyword evidence="3 6" id="KW-0812">Transmembrane</keyword>
<comment type="caution">
    <text evidence="7">The sequence shown here is derived from an EMBL/GenBank/DDBJ whole genome shotgun (WGS) entry which is preliminary data.</text>
</comment>
<evidence type="ECO:0000256" key="5">
    <source>
        <dbReference type="ARBA" id="ARBA00023136"/>
    </source>
</evidence>
<evidence type="ECO:0000256" key="1">
    <source>
        <dbReference type="ARBA" id="ARBA00004167"/>
    </source>
</evidence>
<gene>
    <name evidence="7" type="ORF">COT75_00600</name>
</gene>
<evidence type="ECO:0008006" key="9">
    <source>
        <dbReference type="Google" id="ProtNLM"/>
    </source>
</evidence>
<dbReference type="PANTHER" id="PTHR30093">
    <property type="entry name" value="GENERAL SECRETION PATHWAY PROTEIN G"/>
    <property type="match status" value="1"/>
</dbReference>
<dbReference type="PRINTS" id="PR00813">
    <property type="entry name" value="BCTERIALGSPG"/>
</dbReference>
<proteinExistence type="predicted"/>
<sequence>MAFTLIELLVTISIIGILIAVGTVAYSSAQKKARDSRRRGDLKAIQNALEQYYADNTAYPSLTYGDGEFATYISGGIVPTDPKDGSVYNATTYSSSAYTICADLAQDGRGASDADGDIDDICVMQLQE</sequence>
<dbReference type="GO" id="GO:0015627">
    <property type="term" value="C:type II protein secretion system complex"/>
    <property type="evidence" value="ECO:0007669"/>
    <property type="project" value="InterPro"/>
</dbReference>
<dbReference type="GO" id="GO:0016020">
    <property type="term" value="C:membrane"/>
    <property type="evidence" value="ECO:0007669"/>
    <property type="project" value="UniProtKB-SubCell"/>
</dbReference>
<dbReference type="EMBL" id="PEZT01000001">
    <property type="protein sequence ID" value="PIS09713.1"/>
    <property type="molecule type" value="Genomic_DNA"/>
</dbReference>
<evidence type="ECO:0000313" key="8">
    <source>
        <dbReference type="Proteomes" id="UP000230093"/>
    </source>
</evidence>
<dbReference type="Gene3D" id="3.30.700.10">
    <property type="entry name" value="Glycoprotein, Type 4 Pilin"/>
    <property type="match status" value="1"/>
</dbReference>
<comment type="subcellular location">
    <subcellularLocation>
        <location evidence="1">Membrane</location>
        <topology evidence="1">Single-pass membrane protein</topology>
    </subcellularLocation>
</comment>
<dbReference type="InterPro" id="IPR012902">
    <property type="entry name" value="N_methyl_site"/>
</dbReference>
<evidence type="ECO:0000256" key="6">
    <source>
        <dbReference type="SAM" id="Phobius"/>
    </source>
</evidence>
<evidence type="ECO:0000256" key="2">
    <source>
        <dbReference type="ARBA" id="ARBA00022481"/>
    </source>
</evidence>
<evidence type="ECO:0000256" key="4">
    <source>
        <dbReference type="ARBA" id="ARBA00022989"/>
    </source>
</evidence>